<dbReference type="PANTHER" id="PTHR43060">
    <property type="entry name" value="3-HYDROXYISOBUTYRATE DEHYDROGENASE-LIKE 1, MITOCHONDRIAL-RELATED"/>
    <property type="match status" value="1"/>
</dbReference>
<dbReference type="GO" id="GO:0050661">
    <property type="term" value="F:NADP binding"/>
    <property type="evidence" value="ECO:0007669"/>
    <property type="project" value="InterPro"/>
</dbReference>
<dbReference type="InterPro" id="IPR029154">
    <property type="entry name" value="HIBADH-like_NADP-bd"/>
</dbReference>
<dbReference type="EMBL" id="CP058554">
    <property type="protein sequence ID" value="QMV72691.1"/>
    <property type="molecule type" value="Genomic_DNA"/>
</dbReference>
<dbReference type="SUPFAM" id="SSF51735">
    <property type="entry name" value="NAD(P)-binding Rossmann-fold domains"/>
    <property type="match status" value="1"/>
</dbReference>
<dbReference type="Proteomes" id="UP000515240">
    <property type="component" value="Chromosome"/>
</dbReference>
<dbReference type="PIRSF" id="PIRSF000103">
    <property type="entry name" value="HIBADH"/>
    <property type="match status" value="1"/>
</dbReference>
<feature type="domain" description="3-hydroxyisobutyrate dehydrogenase-like NAD-binding" evidence="5">
    <location>
        <begin position="172"/>
        <end position="284"/>
    </location>
</feature>
<dbReference type="Pfam" id="PF03446">
    <property type="entry name" value="NAD_binding_2"/>
    <property type="match status" value="1"/>
</dbReference>
<feature type="active site" evidence="3">
    <location>
        <position position="178"/>
    </location>
</feature>
<dbReference type="InterPro" id="IPR015815">
    <property type="entry name" value="HIBADH-related"/>
</dbReference>
<name>A0A7G5EFB6_9BURK</name>
<organism evidence="6 7">
    <name type="scientific">Comamonas piscis</name>
    <dbReference type="NCBI Taxonomy" id="1562974"/>
    <lineage>
        <taxon>Bacteria</taxon>
        <taxon>Pseudomonadati</taxon>
        <taxon>Pseudomonadota</taxon>
        <taxon>Betaproteobacteria</taxon>
        <taxon>Burkholderiales</taxon>
        <taxon>Comamonadaceae</taxon>
        <taxon>Comamonas</taxon>
    </lineage>
</organism>
<dbReference type="InterPro" id="IPR036291">
    <property type="entry name" value="NAD(P)-bd_dom_sf"/>
</dbReference>
<feature type="domain" description="6-phosphogluconate dehydrogenase NADP-binding" evidence="4">
    <location>
        <begin position="10"/>
        <end position="169"/>
    </location>
</feature>
<dbReference type="Pfam" id="PF14833">
    <property type="entry name" value="NAD_binding_11"/>
    <property type="match status" value="1"/>
</dbReference>
<proteinExistence type="predicted"/>
<evidence type="ECO:0000256" key="3">
    <source>
        <dbReference type="PIRSR" id="PIRSR000103-1"/>
    </source>
</evidence>
<keyword evidence="2" id="KW-0520">NAD</keyword>
<accession>A0A7G5EFB6</accession>
<evidence type="ECO:0000313" key="7">
    <source>
        <dbReference type="Proteomes" id="UP000515240"/>
    </source>
</evidence>
<dbReference type="KEGG" id="cpis:HS961_07460"/>
<gene>
    <name evidence="6" type="ORF">HS961_07460</name>
</gene>
<evidence type="ECO:0000313" key="6">
    <source>
        <dbReference type="EMBL" id="QMV72691.1"/>
    </source>
</evidence>
<reference evidence="6 7" key="1">
    <citation type="journal article" date="2020" name="G3 (Bethesda)">
        <title>CeMbio - The Caenorhabditis elegans Microbiome Resource.</title>
        <authorList>
            <person name="Dirksen P."/>
            <person name="Assie A."/>
            <person name="Zimmermann J."/>
            <person name="Zhang F."/>
            <person name="Tietje A.M."/>
            <person name="Marsh S.A."/>
            <person name="Felix M.A."/>
            <person name="Shapira M."/>
            <person name="Kaleta C."/>
            <person name="Schulenburg H."/>
            <person name="Samuel B."/>
        </authorList>
    </citation>
    <scope>NUCLEOTIDE SEQUENCE [LARGE SCALE GENOMIC DNA]</scope>
    <source>
        <strain evidence="6 7">BIGb0172</strain>
    </source>
</reference>
<dbReference type="PRINTS" id="PR00076">
    <property type="entry name" value="6PGDHDRGNASE"/>
</dbReference>
<dbReference type="Gene3D" id="1.10.1040.10">
    <property type="entry name" value="N-(1-d-carboxylethyl)-l-norvaline Dehydrogenase, domain 2"/>
    <property type="match status" value="1"/>
</dbReference>
<sequence>MPSQTAQPVVGLIGVGLMGHGIARNVAAKGFQLYVLEHPGNQPLTELLSLGTRTCQSPAELASHCDVIILCVTGSPQVEAVLTGEQGLLSALRPGTVVIDCSTAVPASTLRMAQAVQAAGGEFIDAPMTKTSKQAHDGQLNLLVGGDAAVLAQVQPVLATFTSQVTHVGALGDGHRMKLLHNFVSVGQMSLLAEATACARKQGMDMQAFHSVLAAGGGAGVALDRLQSYILADDPSGIAFSISNAAKDLSYYSTMAHDAQAASRIADAAASTLQDQVKAQHGDAMLPSLIGLLAKS</sequence>
<keyword evidence="7" id="KW-1185">Reference proteome</keyword>
<evidence type="ECO:0000256" key="1">
    <source>
        <dbReference type="ARBA" id="ARBA00023002"/>
    </source>
</evidence>
<dbReference type="InterPro" id="IPR006183">
    <property type="entry name" value="Pgluconate_DH"/>
</dbReference>
<dbReference type="Gene3D" id="3.40.50.720">
    <property type="entry name" value="NAD(P)-binding Rossmann-like Domain"/>
    <property type="match status" value="1"/>
</dbReference>
<dbReference type="SUPFAM" id="SSF48179">
    <property type="entry name" value="6-phosphogluconate dehydrogenase C-terminal domain-like"/>
    <property type="match status" value="1"/>
</dbReference>
<dbReference type="InterPro" id="IPR006115">
    <property type="entry name" value="6PGDH_NADP-bd"/>
</dbReference>
<dbReference type="PANTHER" id="PTHR43060:SF15">
    <property type="entry name" value="3-HYDROXYISOBUTYRATE DEHYDROGENASE-LIKE 1, MITOCHONDRIAL-RELATED"/>
    <property type="match status" value="1"/>
</dbReference>
<dbReference type="GO" id="GO:0004616">
    <property type="term" value="F:phosphogluconate dehydrogenase (decarboxylating) activity"/>
    <property type="evidence" value="ECO:0007669"/>
    <property type="project" value="InterPro"/>
</dbReference>
<evidence type="ECO:0000256" key="2">
    <source>
        <dbReference type="ARBA" id="ARBA00023027"/>
    </source>
</evidence>
<protein>
    <submittedName>
        <fullName evidence="6">NAD(P)-dependent oxidoreductase</fullName>
    </submittedName>
</protein>
<evidence type="ECO:0000259" key="4">
    <source>
        <dbReference type="Pfam" id="PF03446"/>
    </source>
</evidence>
<dbReference type="GO" id="GO:0051287">
    <property type="term" value="F:NAD binding"/>
    <property type="evidence" value="ECO:0007669"/>
    <property type="project" value="InterPro"/>
</dbReference>
<evidence type="ECO:0000259" key="5">
    <source>
        <dbReference type="Pfam" id="PF14833"/>
    </source>
</evidence>
<keyword evidence="1" id="KW-0560">Oxidoreductase</keyword>
<dbReference type="InterPro" id="IPR013328">
    <property type="entry name" value="6PGD_dom2"/>
</dbReference>
<dbReference type="AlphaFoldDB" id="A0A7G5EFB6"/>
<dbReference type="InterPro" id="IPR008927">
    <property type="entry name" value="6-PGluconate_DH-like_C_sf"/>
</dbReference>